<keyword evidence="6" id="KW-1185">Reference proteome</keyword>
<feature type="domain" description="NADH:flavin oxidoreductase/NADH oxidase N-terminal" evidence="4">
    <location>
        <begin position="3"/>
        <end position="340"/>
    </location>
</feature>
<name>A0A6P1BM22_9BRAD</name>
<dbReference type="CDD" id="cd02933">
    <property type="entry name" value="OYE_like_FMN"/>
    <property type="match status" value="1"/>
</dbReference>
<organism evidence="5 6">
    <name type="scientific">Bradyrhizobium uaiense</name>
    <dbReference type="NCBI Taxonomy" id="2594946"/>
    <lineage>
        <taxon>Bacteria</taxon>
        <taxon>Pseudomonadati</taxon>
        <taxon>Pseudomonadota</taxon>
        <taxon>Alphaproteobacteria</taxon>
        <taxon>Hyphomicrobiales</taxon>
        <taxon>Nitrobacteraceae</taxon>
        <taxon>Bradyrhizobium</taxon>
    </lineage>
</organism>
<proteinExistence type="inferred from homology"/>
<dbReference type="RefSeq" id="WP_163157178.1">
    <property type="nucleotide sequence ID" value="NZ_VKHP01000100.1"/>
</dbReference>
<dbReference type="AlphaFoldDB" id="A0A6P1BM22"/>
<evidence type="ECO:0000259" key="4">
    <source>
        <dbReference type="Pfam" id="PF00724"/>
    </source>
</evidence>
<evidence type="ECO:0000256" key="1">
    <source>
        <dbReference type="ARBA" id="ARBA00001917"/>
    </source>
</evidence>
<comment type="cofactor">
    <cofactor evidence="1">
        <name>FMN</name>
        <dbReference type="ChEBI" id="CHEBI:58210"/>
    </cofactor>
</comment>
<sequence length="373" mass="40287">MSKLFEPFAMSGRKLANRIAMAPMTRSRNPDGVPNDLNVVYYSQRADAGLIITEGTPISPTSEGYLFIPGLYMPQQVAGWRQVTTAVHAKGGAIFSQLWHVGRVSHVSNQPGGIAPVSSTDQVAKNSLAWGLTQNGTPGAVDVSSPRALTTGEVYGVIADFADAAANAVEAGFDGIELHGASGYLIEQFLNPTVNDRTDEFGGDTLEGRTRFLLATIDAVIARIGAVRSAIRLSPYSSLFDMAKYPEIEETYLYLADELSKRNLAYVHLINQRSQGSFAFPPDFLAKFRTHYWGVLILAGGMTGQSAEQLIADDLIDIAAFGEAFIANPDLVERLKNNWPLTTANRAHFYGGGAEGYTDHPTYDGRNAATEST</sequence>
<dbReference type="EMBL" id="VKHP01000100">
    <property type="protein sequence ID" value="NEU98632.1"/>
    <property type="molecule type" value="Genomic_DNA"/>
</dbReference>
<dbReference type="GO" id="GO:0010181">
    <property type="term" value="F:FMN binding"/>
    <property type="evidence" value="ECO:0007669"/>
    <property type="project" value="InterPro"/>
</dbReference>
<dbReference type="FunFam" id="3.20.20.70:FF:000059">
    <property type="entry name" value="N-ethylmaleimide reductase, FMN-linked"/>
    <property type="match status" value="1"/>
</dbReference>
<dbReference type="GO" id="GO:0005829">
    <property type="term" value="C:cytosol"/>
    <property type="evidence" value="ECO:0007669"/>
    <property type="project" value="UniProtKB-ARBA"/>
</dbReference>
<dbReference type="InterPro" id="IPR045247">
    <property type="entry name" value="Oye-like"/>
</dbReference>
<dbReference type="InterPro" id="IPR013785">
    <property type="entry name" value="Aldolase_TIM"/>
</dbReference>
<accession>A0A6P1BM22</accession>
<dbReference type="Proteomes" id="UP000468531">
    <property type="component" value="Unassembled WGS sequence"/>
</dbReference>
<evidence type="ECO:0000256" key="3">
    <source>
        <dbReference type="ARBA" id="ARBA00023002"/>
    </source>
</evidence>
<evidence type="ECO:0000313" key="5">
    <source>
        <dbReference type="EMBL" id="NEU98632.1"/>
    </source>
</evidence>
<comment type="similarity">
    <text evidence="2">Belongs to the NADH:flavin oxidoreductase/NADH oxidase family.</text>
</comment>
<dbReference type="SUPFAM" id="SSF51395">
    <property type="entry name" value="FMN-linked oxidoreductases"/>
    <property type="match status" value="1"/>
</dbReference>
<reference evidence="5 6" key="1">
    <citation type="journal article" date="2020" name="Arch. Microbiol.">
        <title>Bradyrhizobium uaiense sp. nov., a new highly efficient cowpea symbiont.</title>
        <authorList>
            <person name="Cabral Michel D."/>
            <person name="Azarias Guimaraes A."/>
            <person name="Martins da Costa E."/>
            <person name="Soares de Carvalho T."/>
            <person name="Balsanelli E."/>
            <person name="Willems A."/>
            <person name="Maltempi de Souza E."/>
            <person name="de Souza Moreira F.M."/>
        </authorList>
    </citation>
    <scope>NUCLEOTIDE SEQUENCE [LARGE SCALE GENOMIC DNA]</scope>
    <source>
        <strain evidence="5 6">UFLA 03-164</strain>
    </source>
</reference>
<dbReference type="Pfam" id="PF00724">
    <property type="entry name" value="Oxidored_FMN"/>
    <property type="match status" value="1"/>
</dbReference>
<evidence type="ECO:0000256" key="2">
    <source>
        <dbReference type="ARBA" id="ARBA00005979"/>
    </source>
</evidence>
<dbReference type="PANTHER" id="PTHR22893">
    <property type="entry name" value="NADH OXIDOREDUCTASE-RELATED"/>
    <property type="match status" value="1"/>
</dbReference>
<gene>
    <name evidence="5" type="ORF">FNJ47_23085</name>
</gene>
<evidence type="ECO:0000313" key="6">
    <source>
        <dbReference type="Proteomes" id="UP000468531"/>
    </source>
</evidence>
<dbReference type="PANTHER" id="PTHR22893:SF91">
    <property type="entry name" value="NADPH DEHYDROGENASE 2-RELATED"/>
    <property type="match status" value="1"/>
</dbReference>
<keyword evidence="3" id="KW-0560">Oxidoreductase</keyword>
<dbReference type="InterPro" id="IPR001155">
    <property type="entry name" value="OxRdtase_FMN_N"/>
</dbReference>
<comment type="caution">
    <text evidence="5">The sequence shown here is derived from an EMBL/GenBank/DDBJ whole genome shotgun (WGS) entry which is preliminary data.</text>
</comment>
<dbReference type="GO" id="GO:0016628">
    <property type="term" value="F:oxidoreductase activity, acting on the CH-CH group of donors, NAD or NADP as acceptor"/>
    <property type="evidence" value="ECO:0007669"/>
    <property type="project" value="UniProtKB-ARBA"/>
</dbReference>
<dbReference type="Gene3D" id="3.20.20.70">
    <property type="entry name" value="Aldolase class I"/>
    <property type="match status" value="1"/>
</dbReference>
<protein>
    <submittedName>
        <fullName evidence="5">Alkene reductase</fullName>
    </submittedName>
</protein>